<organism evidence="1 2">
    <name type="scientific">Mycolicibacterium obuense</name>
    <dbReference type="NCBI Taxonomy" id="1807"/>
    <lineage>
        <taxon>Bacteria</taxon>
        <taxon>Bacillati</taxon>
        <taxon>Actinomycetota</taxon>
        <taxon>Actinomycetes</taxon>
        <taxon>Mycobacteriales</taxon>
        <taxon>Mycobacteriaceae</taxon>
        <taxon>Mycolicibacterium</taxon>
    </lineage>
</organism>
<evidence type="ECO:0000313" key="2">
    <source>
        <dbReference type="Proteomes" id="UP000294952"/>
    </source>
</evidence>
<accession>A0A4R5XA48</accession>
<proteinExistence type="predicted"/>
<protein>
    <submittedName>
        <fullName evidence="1">Uncharacterized protein</fullName>
    </submittedName>
</protein>
<evidence type="ECO:0000313" key="1">
    <source>
        <dbReference type="EMBL" id="TDL10646.1"/>
    </source>
</evidence>
<comment type="caution">
    <text evidence="1">The sequence shown here is derived from an EMBL/GenBank/DDBJ whole genome shotgun (WGS) entry which is preliminary data.</text>
</comment>
<reference evidence="1 2" key="1">
    <citation type="submission" date="2019-01" db="EMBL/GenBank/DDBJ databases">
        <title>High-quality-draft genome sequences of five non-tuberculosis mycobacteriaceae isolated from a nosocomial environment.</title>
        <authorList>
            <person name="Tiago I."/>
            <person name="Alarico S."/>
            <person name="Pereira S.G."/>
            <person name="Coelho C."/>
            <person name="Maranha A."/>
            <person name="Empadinhas N."/>
        </authorList>
    </citation>
    <scope>NUCLEOTIDE SEQUENCE [LARGE SCALE GENOMIC DNA]</scope>
    <source>
        <strain evidence="1 2">22DIII</strain>
    </source>
</reference>
<dbReference type="Proteomes" id="UP000294952">
    <property type="component" value="Unassembled WGS sequence"/>
</dbReference>
<dbReference type="AlphaFoldDB" id="A0A4R5XA48"/>
<name>A0A4R5XA48_9MYCO</name>
<gene>
    <name evidence="1" type="ORF">EUA04_11620</name>
</gene>
<dbReference type="EMBL" id="SDLP01000002">
    <property type="protein sequence ID" value="TDL10646.1"/>
    <property type="molecule type" value="Genomic_DNA"/>
</dbReference>
<sequence>MGSDLYDRVVAVVQPGDEIETLANKQINRIAGVDREGVYVETDRSKRLGTGPQYVPGWMILRAWDHLRRTGELSQLYLLNELNVKRSAFVCALLALFPDVVVRSHRPVVLELLSKSDSQTLRVL</sequence>